<dbReference type="PROSITE" id="PS00450">
    <property type="entry name" value="ACONITASE_1"/>
    <property type="match status" value="1"/>
</dbReference>
<dbReference type="Gene3D" id="3.30.499.10">
    <property type="entry name" value="Aconitase, domain 3"/>
    <property type="match status" value="2"/>
</dbReference>
<dbReference type="PANTHER" id="PTHR43160:SF3">
    <property type="entry name" value="ACONITATE HYDRATASE, MITOCHONDRIAL"/>
    <property type="match status" value="1"/>
</dbReference>
<dbReference type="GO" id="GO:0003994">
    <property type="term" value="F:aconitate hydratase activity"/>
    <property type="evidence" value="ECO:0007669"/>
    <property type="project" value="TreeGrafter"/>
</dbReference>
<feature type="domain" description="Aconitase/3-isopropylmalate dehydratase large subunit alpha/beta/alpha" evidence="4">
    <location>
        <begin position="15"/>
        <end position="226"/>
    </location>
</feature>
<gene>
    <name evidence="5" type="ORF">S12H4_10771</name>
</gene>
<dbReference type="InterPro" id="IPR018136">
    <property type="entry name" value="Aconitase_4Fe-4S_BS"/>
</dbReference>
<evidence type="ECO:0000256" key="1">
    <source>
        <dbReference type="ARBA" id="ARBA00022723"/>
    </source>
</evidence>
<sequence>VSYIDHNLLQIGYENANDHVFLQDFAKKHGLYFSRAGNGICHQIHLQRFAIPGQLLIGADSHTPTSGSLGMLAIGTGGLDAAMAMAGKAYYLKMPEIINIILEGNLNLGVYAKDVILEILRIIRINGGKGKAIEYSGSGLNNLSILERATIANMGAELGVTTSIFPSDHTTYDFMKAQKREEHWKELKADEGAQYDYQIKINLSSIEPLVAIPHSPDAVMRIKDLEKTRIDQVFIGSCTNSSYSDLATAAWILKDKTIHHNVSLAVSVGSR</sequence>
<feature type="non-terminal residue" evidence="5">
    <location>
        <position position="271"/>
    </location>
</feature>
<name>X1RQX9_9ZZZZ</name>
<evidence type="ECO:0000313" key="5">
    <source>
        <dbReference type="EMBL" id="GAI65595.1"/>
    </source>
</evidence>
<organism evidence="5">
    <name type="scientific">marine sediment metagenome</name>
    <dbReference type="NCBI Taxonomy" id="412755"/>
    <lineage>
        <taxon>unclassified sequences</taxon>
        <taxon>metagenomes</taxon>
        <taxon>ecological metagenomes</taxon>
    </lineage>
</organism>
<keyword evidence="2" id="KW-0408">Iron</keyword>
<dbReference type="EMBL" id="BARW01004681">
    <property type="protein sequence ID" value="GAI65595.1"/>
    <property type="molecule type" value="Genomic_DNA"/>
</dbReference>
<dbReference type="PANTHER" id="PTHR43160">
    <property type="entry name" value="ACONITATE HYDRATASE B"/>
    <property type="match status" value="1"/>
</dbReference>
<evidence type="ECO:0000256" key="2">
    <source>
        <dbReference type="ARBA" id="ARBA00023004"/>
    </source>
</evidence>
<dbReference type="GO" id="GO:0046872">
    <property type="term" value="F:metal ion binding"/>
    <property type="evidence" value="ECO:0007669"/>
    <property type="project" value="UniProtKB-KW"/>
</dbReference>
<comment type="caution">
    <text evidence="5">The sequence shown here is derived from an EMBL/GenBank/DDBJ whole genome shotgun (WGS) entry which is preliminary data.</text>
</comment>
<dbReference type="GO" id="GO:0051539">
    <property type="term" value="F:4 iron, 4 sulfur cluster binding"/>
    <property type="evidence" value="ECO:0007669"/>
    <property type="project" value="TreeGrafter"/>
</dbReference>
<dbReference type="GO" id="GO:0005829">
    <property type="term" value="C:cytosol"/>
    <property type="evidence" value="ECO:0007669"/>
    <property type="project" value="TreeGrafter"/>
</dbReference>
<protein>
    <recommendedName>
        <fullName evidence="4">Aconitase/3-isopropylmalate dehydratase large subunit alpha/beta/alpha domain-containing protein</fullName>
    </recommendedName>
</protein>
<keyword evidence="3" id="KW-0411">Iron-sulfur</keyword>
<dbReference type="InterPro" id="IPR001030">
    <property type="entry name" value="Acoase/IPM_deHydtase_lsu_aba"/>
</dbReference>
<dbReference type="SUPFAM" id="SSF53732">
    <property type="entry name" value="Aconitase iron-sulfur domain"/>
    <property type="match status" value="1"/>
</dbReference>
<dbReference type="InterPro" id="IPR050926">
    <property type="entry name" value="Aconitase/IPM_isomerase"/>
</dbReference>
<dbReference type="InterPro" id="IPR015931">
    <property type="entry name" value="Acnase/IPM_dHydase_lsu_aba_1/3"/>
</dbReference>
<dbReference type="PRINTS" id="PR00415">
    <property type="entry name" value="ACONITASE"/>
</dbReference>
<evidence type="ECO:0000256" key="3">
    <source>
        <dbReference type="ARBA" id="ARBA00023014"/>
    </source>
</evidence>
<dbReference type="GO" id="GO:0006099">
    <property type="term" value="P:tricarboxylic acid cycle"/>
    <property type="evidence" value="ECO:0007669"/>
    <property type="project" value="TreeGrafter"/>
</dbReference>
<feature type="non-terminal residue" evidence="5">
    <location>
        <position position="1"/>
    </location>
</feature>
<keyword evidence="1" id="KW-0479">Metal-binding</keyword>
<dbReference type="Pfam" id="PF00330">
    <property type="entry name" value="Aconitase"/>
    <property type="match status" value="1"/>
</dbReference>
<evidence type="ECO:0000259" key="4">
    <source>
        <dbReference type="Pfam" id="PF00330"/>
    </source>
</evidence>
<proteinExistence type="predicted"/>
<reference evidence="5" key="1">
    <citation type="journal article" date="2014" name="Front. Microbiol.">
        <title>High frequency of phylogenetically diverse reductive dehalogenase-homologous genes in deep subseafloor sedimentary metagenomes.</title>
        <authorList>
            <person name="Kawai M."/>
            <person name="Futagami T."/>
            <person name="Toyoda A."/>
            <person name="Takaki Y."/>
            <person name="Nishi S."/>
            <person name="Hori S."/>
            <person name="Arai W."/>
            <person name="Tsubouchi T."/>
            <person name="Morono Y."/>
            <person name="Uchiyama I."/>
            <person name="Ito T."/>
            <person name="Fujiyama A."/>
            <person name="Inagaki F."/>
            <person name="Takami H."/>
        </authorList>
    </citation>
    <scope>NUCLEOTIDE SEQUENCE</scope>
    <source>
        <strain evidence="5">Expedition CK06-06</strain>
    </source>
</reference>
<dbReference type="InterPro" id="IPR036008">
    <property type="entry name" value="Aconitase_4Fe-4S_dom"/>
</dbReference>
<dbReference type="AlphaFoldDB" id="X1RQX9"/>
<accession>X1RQX9</accession>